<organism evidence="1 2">
    <name type="scientific">Phlebia brevispora</name>
    <dbReference type="NCBI Taxonomy" id="194682"/>
    <lineage>
        <taxon>Eukaryota</taxon>
        <taxon>Fungi</taxon>
        <taxon>Dikarya</taxon>
        <taxon>Basidiomycota</taxon>
        <taxon>Agaricomycotina</taxon>
        <taxon>Agaricomycetes</taxon>
        <taxon>Polyporales</taxon>
        <taxon>Meruliaceae</taxon>
        <taxon>Phlebia</taxon>
    </lineage>
</organism>
<protein>
    <submittedName>
        <fullName evidence="1">Uncharacterized protein</fullName>
    </submittedName>
</protein>
<keyword evidence="2" id="KW-1185">Reference proteome</keyword>
<comment type="caution">
    <text evidence="1">The sequence shown here is derived from an EMBL/GenBank/DDBJ whole genome shotgun (WGS) entry which is preliminary data.</text>
</comment>
<sequence>MRVLSSIVSLALLSVTGAVSIPRSLHERSVTTLSLSALDALAPYTEFARAAYCSSSSVQGWNCGDACSAVPGFQVTLTGGDGDAVQLFYVGYWPAQNAVVVAHEGTDPTQFLSDLTDIEIVMDQPDTSLFPGIPSSVWVHGGFLAEHAKTAPQILAETKSLLSSTGADQVILVGHSLGGALAEIDWCHLRHPPVSVTPAWASYFDSEVSDFQHINNELDPIPIVPGRGLGFAHPHGEVHILGTNDAVAALGTTTRPIPSAPSPPCPTSSSPTSSIISDPTRASTSAPSSARKPPIAPAYFIRHDTTSNVG</sequence>
<proteinExistence type="predicted"/>
<evidence type="ECO:0000313" key="2">
    <source>
        <dbReference type="Proteomes" id="UP001148662"/>
    </source>
</evidence>
<dbReference type="Proteomes" id="UP001148662">
    <property type="component" value="Unassembled WGS sequence"/>
</dbReference>
<name>A0ACC1S8L3_9APHY</name>
<gene>
    <name evidence="1" type="ORF">NM688_g7157</name>
</gene>
<accession>A0ACC1S8L3</accession>
<dbReference type="EMBL" id="JANHOG010001615">
    <property type="protein sequence ID" value="KAJ3534313.1"/>
    <property type="molecule type" value="Genomic_DNA"/>
</dbReference>
<reference evidence="1" key="1">
    <citation type="submission" date="2022-07" db="EMBL/GenBank/DDBJ databases">
        <title>Genome Sequence of Phlebia brevispora.</title>
        <authorList>
            <person name="Buettner E."/>
        </authorList>
    </citation>
    <scope>NUCLEOTIDE SEQUENCE</scope>
    <source>
        <strain evidence="1">MPL23</strain>
    </source>
</reference>
<evidence type="ECO:0000313" key="1">
    <source>
        <dbReference type="EMBL" id="KAJ3534313.1"/>
    </source>
</evidence>